<reference evidence="1" key="1">
    <citation type="submission" date="2021-10" db="EMBL/GenBank/DDBJ databases">
        <title>Psilocybe cubensis genome.</title>
        <authorList>
            <person name="Mckernan K.J."/>
            <person name="Crawford S."/>
            <person name="Trippe A."/>
            <person name="Kane L.T."/>
            <person name="Mclaughlin S."/>
        </authorList>
    </citation>
    <scope>NUCLEOTIDE SEQUENCE</scope>
    <source>
        <strain evidence="1">MGC-MH-2018</strain>
    </source>
</reference>
<evidence type="ECO:0000313" key="2">
    <source>
        <dbReference type="Proteomes" id="UP000664032"/>
    </source>
</evidence>
<gene>
    <name evidence="1" type="ORF">JR316_0011044</name>
</gene>
<keyword evidence="2" id="KW-1185">Reference proteome</keyword>
<comment type="caution">
    <text evidence="1">The sequence shown here is derived from an EMBL/GenBank/DDBJ whole genome shotgun (WGS) entry which is preliminary data.</text>
</comment>
<dbReference type="Proteomes" id="UP000664032">
    <property type="component" value="Unassembled WGS sequence"/>
</dbReference>
<dbReference type="EMBL" id="JAFIQS020000010">
    <property type="protein sequence ID" value="KAH9477128.1"/>
    <property type="molecule type" value="Genomic_DNA"/>
</dbReference>
<evidence type="ECO:0000313" key="1">
    <source>
        <dbReference type="EMBL" id="KAH9477128.1"/>
    </source>
</evidence>
<sequence>MLLNVGVYDLYHLSFSRDATRVKALVYITFILETLQTLLSTKTIFDAFVYGFLAPNLSSLDHIGNLWFVVPILGGSVACISQTFYAYRITVIGRYFKGAKYAAGIIALLALAQMAGAIAIGVEMFQAKLFSRFVDSKVKLTVGFWNGGGALCDIIIAISMTYLLLSSSNNGIQDTRQIVQRLVRLTIETGSLTACIAILNIVLTMLPGEPTYYQTTANVLSKMYANTMLVVLNSRMRFGQGYQGSQAEGFRYNESNSTQLIFSNTGKDMWHSVELST</sequence>
<protein>
    <submittedName>
        <fullName evidence="1">Uncharacterized protein</fullName>
    </submittedName>
</protein>
<organism evidence="1 2">
    <name type="scientific">Psilocybe cubensis</name>
    <name type="common">Psychedelic mushroom</name>
    <name type="synonym">Stropharia cubensis</name>
    <dbReference type="NCBI Taxonomy" id="181762"/>
    <lineage>
        <taxon>Eukaryota</taxon>
        <taxon>Fungi</taxon>
        <taxon>Dikarya</taxon>
        <taxon>Basidiomycota</taxon>
        <taxon>Agaricomycotina</taxon>
        <taxon>Agaricomycetes</taxon>
        <taxon>Agaricomycetidae</taxon>
        <taxon>Agaricales</taxon>
        <taxon>Agaricineae</taxon>
        <taxon>Strophariaceae</taxon>
        <taxon>Psilocybe</taxon>
    </lineage>
</organism>
<accession>A0ACB8GNA4</accession>
<proteinExistence type="predicted"/>
<name>A0ACB8GNA4_PSICU</name>